<gene>
    <name evidence="2" type="ORF">BROSI_A1209</name>
</gene>
<feature type="domain" description="EVE" evidence="1">
    <location>
        <begin position="5"/>
        <end position="73"/>
    </location>
</feature>
<name>A0ABQ0JV89_9BACT</name>
<protein>
    <recommendedName>
        <fullName evidence="1">EVE domain-containing protein</fullName>
    </recommendedName>
</protein>
<proteinExistence type="predicted"/>
<dbReference type="InterPro" id="IPR015947">
    <property type="entry name" value="PUA-like_sf"/>
</dbReference>
<evidence type="ECO:0000313" key="2">
    <source>
        <dbReference type="EMBL" id="GAN32694.1"/>
    </source>
</evidence>
<accession>A0ABQ0JV89</accession>
<reference evidence="3" key="1">
    <citation type="journal article" date="2015" name="Genome Announc.">
        <title>Draft Genome Sequence of an Anaerobic Ammonium-Oxidizing Bacterium, "Candidatus Brocadia sinica".</title>
        <authorList>
            <person name="Oshiki M."/>
            <person name="Shinyako-Hata K."/>
            <person name="Satoh H."/>
            <person name="Okabe S."/>
        </authorList>
    </citation>
    <scope>NUCLEOTIDE SEQUENCE [LARGE SCALE GENOMIC DNA]</scope>
    <source>
        <strain evidence="3">JPN1</strain>
    </source>
</reference>
<dbReference type="SUPFAM" id="SSF88697">
    <property type="entry name" value="PUA domain-like"/>
    <property type="match status" value="1"/>
</dbReference>
<sequence length="79" mass="9016">MVTMQVSKPPYQDPPINAAHWLAIDFKPIKTFKTPVSLRQIKAEPTLQSIGLIKQPRLSVIRLSKNEFEKIINLANFKS</sequence>
<dbReference type="InterPro" id="IPR002740">
    <property type="entry name" value="EVE_domain"/>
</dbReference>
<keyword evidence="3" id="KW-1185">Reference proteome</keyword>
<evidence type="ECO:0000313" key="3">
    <source>
        <dbReference type="Proteomes" id="UP000032309"/>
    </source>
</evidence>
<dbReference type="Proteomes" id="UP000032309">
    <property type="component" value="Unassembled WGS sequence"/>
</dbReference>
<dbReference type="Pfam" id="PF01878">
    <property type="entry name" value="EVE"/>
    <property type="match status" value="1"/>
</dbReference>
<evidence type="ECO:0000259" key="1">
    <source>
        <dbReference type="Pfam" id="PF01878"/>
    </source>
</evidence>
<comment type="caution">
    <text evidence="2">The sequence shown here is derived from an EMBL/GenBank/DDBJ whole genome shotgun (WGS) entry which is preliminary data.</text>
</comment>
<organism evidence="2 3">
    <name type="scientific">Candidatus Brocadia sinica JPN1</name>
    <dbReference type="NCBI Taxonomy" id="1197129"/>
    <lineage>
        <taxon>Bacteria</taxon>
        <taxon>Pseudomonadati</taxon>
        <taxon>Planctomycetota</taxon>
        <taxon>Candidatus Brocadiia</taxon>
        <taxon>Candidatus Brocadiales</taxon>
        <taxon>Candidatus Brocadiaceae</taxon>
        <taxon>Candidatus Brocadia</taxon>
    </lineage>
</organism>
<dbReference type="EMBL" id="BAFN01000001">
    <property type="protein sequence ID" value="GAN32694.1"/>
    <property type="molecule type" value="Genomic_DNA"/>
</dbReference>
<dbReference type="Gene3D" id="3.10.590.10">
    <property type="entry name" value="ph1033 like domains"/>
    <property type="match status" value="1"/>
</dbReference>